<gene>
    <name evidence="5" type="ORF">H8790_06540</name>
</gene>
<evidence type="ECO:0000256" key="2">
    <source>
        <dbReference type="ARBA" id="ARBA00023015"/>
    </source>
</evidence>
<dbReference type="InterPro" id="IPR005650">
    <property type="entry name" value="BlaI_family"/>
</dbReference>
<dbReference type="SUPFAM" id="SSF46785">
    <property type="entry name" value="Winged helix' DNA-binding domain"/>
    <property type="match status" value="1"/>
</dbReference>
<dbReference type="Pfam" id="PF03965">
    <property type="entry name" value="Penicillinase_R"/>
    <property type="match status" value="1"/>
</dbReference>
<evidence type="ECO:0000256" key="3">
    <source>
        <dbReference type="ARBA" id="ARBA00023125"/>
    </source>
</evidence>
<proteinExistence type="inferred from homology"/>
<dbReference type="KEGG" id="ohi:H8790_06540"/>
<keyword evidence="3" id="KW-0238">DNA-binding</keyword>
<comment type="similarity">
    <text evidence="1">Belongs to the BlaI transcriptional regulatory family.</text>
</comment>
<dbReference type="PIRSF" id="PIRSF019455">
    <property type="entry name" value="CopR_AtkY"/>
    <property type="match status" value="1"/>
</dbReference>
<accession>A0A7G9B7X2</accession>
<dbReference type="AlphaFoldDB" id="A0A7G9B7X2"/>
<dbReference type="EMBL" id="CP060490">
    <property type="protein sequence ID" value="QNL45653.1"/>
    <property type="molecule type" value="Genomic_DNA"/>
</dbReference>
<sequence>MKINLSDGEWKVMNRLWEHAPRTITELVGALREETGWSKHTVITMLGRMESKGAVHYAEGARAKQYYPSIRREDAILTETESFLHKVGGFGSLVNAMVSTNALTEKDLAELSELLRQTKEESL</sequence>
<dbReference type="Gene3D" id="1.10.10.10">
    <property type="entry name" value="Winged helix-like DNA-binding domain superfamily/Winged helix DNA-binding domain"/>
    <property type="match status" value="1"/>
</dbReference>
<reference evidence="5 6" key="1">
    <citation type="submission" date="2020-08" db="EMBL/GenBank/DDBJ databases">
        <authorList>
            <person name="Liu C."/>
            <person name="Sun Q."/>
        </authorList>
    </citation>
    <scope>NUCLEOTIDE SEQUENCE [LARGE SCALE GENOMIC DNA]</scope>
    <source>
        <strain evidence="5 6">NSJ-62</strain>
    </source>
</reference>
<evidence type="ECO:0000256" key="4">
    <source>
        <dbReference type="ARBA" id="ARBA00023163"/>
    </source>
</evidence>
<organism evidence="5 6">
    <name type="scientific">Oscillibacter hominis</name>
    <dbReference type="NCBI Taxonomy" id="2763056"/>
    <lineage>
        <taxon>Bacteria</taxon>
        <taxon>Bacillati</taxon>
        <taxon>Bacillota</taxon>
        <taxon>Clostridia</taxon>
        <taxon>Eubacteriales</taxon>
        <taxon>Oscillospiraceae</taxon>
        <taxon>Oscillibacter</taxon>
    </lineage>
</organism>
<protein>
    <submittedName>
        <fullName evidence="5">BlaI/MecI/CopY family transcriptional regulator</fullName>
    </submittedName>
</protein>
<dbReference type="InterPro" id="IPR036390">
    <property type="entry name" value="WH_DNA-bd_sf"/>
</dbReference>
<evidence type="ECO:0000313" key="5">
    <source>
        <dbReference type="EMBL" id="QNL45653.1"/>
    </source>
</evidence>
<keyword evidence="6" id="KW-1185">Reference proteome</keyword>
<dbReference type="InterPro" id="IPR036388">
    <property type="entry name" value="WH-like_DNA-bd_sf"/>
</dbReference>
<evidence type="ECO:0000256" key="1">
    <source>
        <dbReference type="ARBA" id="ARBA00011046"/>
    </source>
</evidence>
<evidence type="ECO:0000313" key="6">
    <source>
        <dbReference type="Proteomes" id="UP000515960"/>
    </source>
</evidence>
<dbReference type="Proteomes" id="UP000515960">
    <property type="component" value="Chromosome"/>
</dbReference>
<keyword evidence="2" id="KW-0805">Transcription regulation</keyword>
<name>A0A7G9B7X2_9FIRM</name>
<dbReference type="GO" id="GO:0045892">
    <property type="term" value="P:negative regulation of DNA-templated transcription"/>
    <property type="evidence" value="ECO:0007669"/>
    <property type="project" value="InterPro"/>
</dbReference>
<dbReference type="Gene3D" id="1.10.4040.10">
    <property type="entry name" value="Penicillinase repressor domain"/>
    <property type="match status" value="1"/>
</dbReference>
<dbReference type="RefSeq" id="WP_187334081.1">
    <property type="nucleotide sequence ID" value="NZ_CP060490.1"/>
</dbReference>
<dbReference type="GO" id="GO:0003677">
    <property type="term" value="F:DNA binding"/>
    <property type="evidence" value="ECO:0007669"/>
    <property type="project" value="UniProtKB-KW"/>
</dbReference>
<keyword evidence="4" id="KW-0804">Transcription</keyword>